<dbReference type="SUPFAM" id="SSF48371">
    <property type="entry name" value="ARM repeat"/>
    <property type="match status" value="1"/>
</dbReference>
<keyword evidence="9" id="KW-1185">Reference proteome</keyword>
<dbReference type="Gene3D" id="3.30.2160.10">
    <property type="entry name" value="Hect, E3 ligase catalytic domain"/>
    <property type="match status" value="1"/>
</dbReference>
<evidence type="ECO:0000259" key="7">
    <source>
        <dbReference type="PROSITE" id="PS50237"/>
    </source>
</evidence>
<dbReference type="InterPro" id="IPR016024">
    <property type="entry name" value="ARM-type_fold"/>
</dbReference>
<gene>
    <name evidence="8" type="ORF">TVAG_201990</name>
</gene>
<proteinExistence type="inferred from homology"/>
<evidence type="ECO:0000313" key="8">
    <source>
        <dbReference type="EMBL" id="EAY15205.1"/>
    </source>
</evidence>
<evidence type="ECO:0000256" key="5">
    <source>
        <dbReference type="ARBA" id="ARBA00022786"/>
    </source>
</evidence>
<evidence type="ECO:0000313" key="9">
    <source>
        <dbReference type="Proteomes" id="UP000001542"/>
    </source>
</evidence>
<keyword evidence="4" id="KW-0808">Transferase</keyword>
<protein>
    <recommendedName>
        <fullName evidence="3">HECT-type E3 ubiquitin transferase</fullName>
        <ecNumber evidence="3">2.3.2.26</ecNumber>
    </recommendedName>
</protein>
<dbReference type="VEuPathDB" id="TrichDB:TVAGG3_0201780"/>
<dbReference type="EMBL" id="DS113259">
    <property type="protein sequence ID" value="EAY15205.1"/>
    <property type="molecule type" value="Genomic_DNA"/>
</dbReference>
<dbReference type="Pfam" id="PF00632">
    <property type="entry name" value="HECT"/>
    <property type="match status" value="1"/>
</dbReference>
<dbReference type="SUPFAM" id="SSF56204">
    <property type="entry name" value="Hect, E3 ligase catalytic domain"/>
    <property type="match status" value="1"/>
</dbReference>
<comment type="catalytic activity">
    <reaction evidence="1">
        <text>S-ubiquitinyl-[E2 ubiquitin-conjugating enzyme]-L-cysteine + [acceptor protein]-L-lysine = [E2 ubiquitin-conjugating enzyme]-L-cysteine + N(6)-ubiquitinyl-[acceptor protein]-L-lysine.</text>
        <dbReference type="EC" id="2.3.2.26"/>
    </reaction>
</comment>
<evidence type="ECO:0000256" key="2">
    <source>
        <dbReference type="ARBA" id="ARBA00006331"/>
    </source>
</evidence>
<evidence type="ECO:0000256" key="1">
    <source>
        <dbReference type="ARBA" id="ARBA00000885"/>
    </source>
</evidence>
<name>A2DWM0_TRIV3</name>
<dbReference type="STRING" id="5722.A2DWM0"/>
<feature type="active site" description="Glycyl thioester intermediate" evidence="6">
    <location>
        <position position="1060"/>
    </location>
</feature>
<evidence type="ECO:0000256" key="3">
    <source>
        <dbReference type="ARBA" id="ARBA00012485"/>
    </source>
</evidence>
<dbReference type="InParanoid" id="A2DWM0"/>
<dbReference type="InterPro" id="IPR011989">
    <property type="entry name" value="ARM-like"/>
</dbReference>
<dbReference type="EC" id="2.3.2.26" evidence="3"/>
<reference evidence="8" key="2">
    <citation type="journal article" date="2007" name="Science">
        <title>Draft genome sequence of the sexually transmitted pathogen Trichomonas vaginalis.</title>
        <authorList>
            <person name="Carlton J.M."/>
            <person name="Hirt R.P."/>
            <person name="Silva J.C."/>
            <person name="Delcher A.L."/>
            <person name="Schatz M."/>
            <person name="Zhao Q."/>
            <person name="Wortman J.R."/>
            <person name="Bidwell S.L."/>
            <person name="Alsmark U.C.M."/>
            <person name="Besteiro S."/>
            <person name="Sicheritz-Ponten T."/>
            <person name="Noel C.J."/>
            <person name="Dacks J.B."/>
            <person name="Foster P.G."/>
            <person name="Simillion C."/>
            <person name="Van de Peer Y."/>
            <person name="Miranda-Saavedra D."/>
            <person name="Barton G.J."/>
            <person name="Westrop G.D."/>
            <person name="Mueller S."/>
            <person name="Dessi D."/>
            <person name="Fiori P.L."/>
            <person name="Ren Q."/>
            <person name="Paulsen I."/>
            <person name="Zhang H."/>
            <person name="Bastida-Corcuera F.D."/>
            <person name="Simoes-Barbosa A."/>
            <person name="Brown M.T."/>
            <person name="Hayes R.D."/>
            <person name="Mukherjee M."/>
            <person name="Okumura C.Y."/>
            <person name="Schneider R."/>
            <person name="Smith A.J."/>
            <person name="Vanacova S."/>
            <person name="Villalvazo M."/>
            <person name="Haas B.J."/>
            <person name="Pertea M."/>
            <person name="Feldblyum T.V."/>
            <person name="Utterback T.R."/>
            <person name="Shu C.L."/>
            <person name="Osoegawa K."/>
            <person name="de Jong P.J."/>
            <person name="Hrdy I."/>
            <person name="Horvathova L."/>
            <person name="Zubacova Z."/>
            <person name="Dolezal P."/>
            <person name="Malik S.B."/>
            <person name="Logsdon J.M. Jr."/>
            <person name="Henze K."/>
            <person name="Gupta A."/>
            <person name="Wang C.C."/>
            <person name="Dunne R.L."/>
            <person name="Upcroft J.A."/>
            <person name="Upcroft P."/>
            <person name="White O."/>
            <person name="Salzberg S.L."/>
            <person name="Tang P."/>
            <person name="Chiu C.-H."/>
            <person name="Lee Y.-S."/>
            <person name="Embley T.M."/>
            <person name="Coombs G.H."/>
            <person name="Mottram J.C."/>
            <person name="Tachezy J."/>
            <person name="Fraser-Liggett C.M."/>
            <person name="Johnson P.J."/>
        </authorList>
    </citation>
    <scope>NUCLEOTIDE SEQUENCE [LARGE SCALE GENOMIC DNA]</scope>
    <source>
        <strain evidence="8">G3</strain>
    </source>
</reference>
<dbReference type="InterPro" id="IPR045322">
    <property type="entry name" value="HECTD1/TRIP12-like"/>
</dbReference>
<comment type="similarity">
    <text evidence="2">Belongs to the UPL family. K-HECT subfamily.</text>
</comment>
<reference evidence="8" key="1">
    <citation type="submission" date="2006-10" db="EMBL/GenBank/DDBJ databases">
        <authorList>
            <person name="Amadeo P."/>
            <person name="Zhao Q."/>
            <person name="Wortman J."/>
            <person name="Fraser-Liggett C."/>
            <person name="Carlton J."/>
        </authorList>
    </citation>
    <scope>NUCLEOTIDE SEQUENCE</scope>
    <source>
        <strain evidence="8">G3</strain>
    </source>
</reference>
<dbReference type="InterPro" id="IPR000569">
    <property type="entry name" value="HECT_dom"/>
</dbReference>
<feature type="domain" description="HECT" evidence="7">
    <location>
        <begin position="762"/>
        <end position="1093"/>
    </location>
</feature>
<dbReference type="SMR" id="A2DWM0"/>
<evidence type="ECO:0000256" key="4">
    <source>
        <dbReference type="ARBA" id="ARBA00022679"/>
    </source>
</evidence>
<dbReference type="PANTHER" id="PTHR45670">
    <property type="entry name" value="E3 UBIQUITIN-PROTEIN LIGASE TRIP12"/>
    <property type="match status" value="1"/>
</dbReference>
<evidence type="ECO:0000256" key="6">
    <source>
        <dbReference type="PROSITE-ProRule" id="PRU00104"/>
    </source>
</evidence>
<dbReference type="KEGG" id="tva:4773206"/>
<dbReference type="GO" id="GO:0061630">
    <property type="term" value="F:ubiquitin protein ligase activity"/>
    <property type="evidence" value="ECO:0000318"/>
    <property type="project" value="GO_Central"/>
</dbReference>
<dbReference type="Proteomes" id="UP000001542">
    <property type="component" value="Unassembled WGS sequence"/>
</dbReference>
<dbReference type="Gene3D" id="3.90.1750.10">
    <property type="entry name" value="Hect, E3 ligase catalytic domains"/>
    <property type="match status" value="1"/>
</dbReference>
<dbReference type="RefSeq" id="XP_001327428.1">
    <property type="nucleotide sequence ID" value="XM_001327393.1"/>
</dbReference>
<dbReference type="PROSITE" id="PS50237">
    <property type="entry name" value="HECT"/>
    <property type="match status" value="1"/>
</dbReference>
<dbReference type="eggNOG" id="KOG0170">
    <property type="taxonomic scope" value="Eukaryota"/>
</dbReference>
<dbReference type="FunCoup" id="A2DWM0">
    <property type="interactions" value="653"/>
</dbReference>
<dbReference type="VEuPathDB" id="TrichDB:TVAG_201990"/>
<dbReference type="GO" id="GO:0043161">
    <property type="term" value="P:proteasome-mediated ubiquitin-dependent protein catabolic process"/>
    <property type="evidence" value="ECO:0000318"/>
    <property type="project" value="GO_Central"/>
</dbReference>
<dbReference type="Gene3D" id="1.25.10.10">
    <property type="entry name" value="Leucine-rich Repeat Variant"/>
    <property type="match status" value="1"/>
</dbReference>
<dbReference type="Gene3D" id="3.30.2410.10">
    <property type="entry name" value="Hect, E3 ligase catalytic domain"/>
    <property type="match status" value="1"/>
</dbReference>
<dbReference type="InterPro" id="IPR035983">
    <property type="entry name" value="Hect_E3_ubiquitin_ligase"/>
</dbReference>
<dbReference type="GO" id="GO:0000209">
    <property type="term" value="P:protein polyubiquitination"/>
    <property type="evidence" value="ECO:0000318"/>
    <property type="project" value="GO_Central"/>
</dbReference>
<accession>A2DWM0</accession>
<sequence length="1093" mass="122645">MDGMQFSPEIVDMALNQLSSPDIDAQLESLSLLGLSLISVSPDEIGSYGIERVVNPVIELFKTSESDFIAEQAALCIRNLLSNSTDAIFPIARAGFIQAAKEKLDNGFSIELAENVIHCFNSIANYTASTLSKIIGIDIFFKFLDFMTIAEQRTSLQTVAVMTEYYQRSDYVNFLPNLCSLTCQQDNRIAKYCINAIGNIIKEMDLDDFPIADIESLSTAITTTTSSDLVYDILIILIRLTDSKKCTEAIAKTNIPYDRLLFSKDFPDSRLDIIQRTLFLFSQLLPRPNYPENILLDEHDAPESALEFSRKARELLIRHIIENNNNELLAISNLTACLMLEQFEIPSQVFVAISGHANKTDNACIVLEFALNVEDKAKTSLYGISDTLSRVKPSNKSNLDWYQENLAKLQESVKGKASSICEGKTFDSFADIVAFINENSFSSAEFFSSGLAKQFHQLAKKTESAEGLDLKPSYKLFEEIATFLPVYEERDPLEGQPLTKIPFIGYNFKLKLGDDVYKTPDILMTSMFICLEFWFNISIRNYSVEDLLKLIQSNPVFAKYLDLRLMKSFTWSQLGLLCRILRPPNYKFYAFELDGTRFSALAECFTSISRLCSSLKEVFDGNVVVNLVEIDLDNDAPLQLNVKHEKITGEMNLALNCLKDLQKLTNPKSDMKSAKLETRMNMMLQSPVLSMSFFSPAMAIIRKCPFLFSEQLKFYIFQIASLDLFSSLLHSSKVIMKSNEKFTEGRVTFSCTVSRESLFEDGLAVLNNFGPGPSHLVIGFQGEAGYGSGPLREFLNLMSREFMKKSLNMWRNEDPKSEFAFTKDGLFPSPAADKKLFRTLGVLFGKALASDVVLPIPLSNNFLRLVLGDSLTVSEVDKMLDKSLNSDKTALYGLPFTYPGLDNIELVPGGSDKEVNAENVDEYRKLVEEFTVRGNVLECALEFKKGFSSVVPSPMWDLLNSHELLHLLTGSEVSLSFDDLVDSIDVEHGFTKNSPQISMLFKLIVKMPSNEQSLFVKFVTGSERLPIGGLGSLQPRISIARKTPEGKESADWLLPSVSTCSHYLKIPPYSTIEVMREKLLYAIYEGQDAFLLT</sequence>
<organism evidence="8 9">
    <name type="scientific">Trichomonas vaginalis (strain ATCC PRA-98 / G3)</name>
    <dbReference type="NCBI Taxonomy" id="412133"/>
    <lineage>
        <taxon>Eukaryota</taxon>
        <taxon>Metamonada</taxon>
        <taxon>Parabasalia</taxon>
        <taxon>Trichomonadida</taxon>
        <taxon>Trichomonadidae</taxon>
        <taxon>Trichomonas</taxon>
    </lineage>
</organism>
<keyword evidence="5 6" id="KW-0833">Ubl conjugation pathway</keyword>
<dbReference type="PANTHER" id="PTHR45670:SF1">
    <property type="entry name" value="E3 UBIQUITIN-PROTEIN LIGASE HECTD1"/>
    <property type="match status" value="1"/>
</dbReference>
<dbReference type="AlphaFoldDB" id="A2DWM0"/>
<dbReference type="SMART" id="SM00119">
    <property type="entry name" value="HECTc"/>
    <property type="match status" value="1"/>
</dbReference>
<dbReference type="OrthoDB" id="271273at2759"/>